<protein>
    <submittedName>
        <fullName evidence="1">Uncharacterized protein</fullName>
    </submittedName>
</protein>
<evidence type="ECO:0000313" key="1">
    <source>
        <dbReference type="EMBL" id="HGG01064.1"/>
    </source>
</evidence>
<sequence length="81" mass="9214">MNTCPCCSTTLLRHARHSGVYLFCPHCWQEMPDLSAVLLNKRETLANEATRARIRRLERLIEIPKPSSQKAPLPEPVKMAS</sequence>
<gene>
    <name evidence="1" type="ORF">ENR15_10550</name>
</gene>
<proteinExistence type="predicted"/>
<reference evidence="1" key="1">
    <citation type="journal article" date="2020" name="mSystems">
        <title>Genome- and Community-Level Interaction Insights into Carbon Utilization and Element Cycling Functions of Hydrothermarchaeota in Hydrothermal Sediment.</title>
        <authorList>
            <person name="Zhou Z."/>
            <person name="Liu Y."/>
            <person name="Xu W."/>
            <person name="Pan J."/>
            <person name="Luo Z.H."/>
            <person name="Li M."/>
        </authorList>
    </citation>
    <scope>NUCLEOTIDE SEQUENCE [LARGE SCALE GENOMIC DNA]</scope>
    <source>
        <strain evidence="1">SpSt-374</strain>
    </source>
</reference>
<comment type="caution">
    <text evidence="1">The sequence shown here is derived from an EMBL/GenBank/DDBJ whole genome shotgun (WGS) entry which is preliminary data.</text>
</comment>
<dbReference type="EMBL" id="DSPX01000102">
    <property type="protein sequence ID" value="HGG01064.1"/>
    <property type="molecule type" value="Genomic_DNA"/>
</dbReference>
<name>A0A7C3ZM12_9CYAN</name>
<accession>A0A7C3ZM12</accession>
<organism evidence="1">
    <name type="scientific">Planktothricoides sp. SpSt-374</name>
    <dbReference type="NCBI Taxonomy" id="2282167"/>
    <lineage>
        <taxon>Bacteria</taxon>
        <taxon>Bacillati</taxon>
        <taxon>Cyanobacteriota</taxon>
        <taxon>Cyanophyceae</taxon>
        <taxon>Oscillatoriophycideae</taxon>
        <taxon>Oscillatoriales</taxon>
        <taxon>Oscillatoriaceae</taxon>
        <taxon>Planktothricoides</taxon>
    </lineage>
</organism>
<dbReference type="AlphaFoldDB" id="A0A7C3ZM12"/>